<dbReference type="Pfam" id="PF00144">
    <property type="entry name" value="Beta-lactamase"/>
    <property type="match status" value="1"/>
</dbReference>
<evidence type="ECO:0000313" key="5">
    <source>
        <dbReference type="EMBL" id="MFD2823538.1"/>
    </source>
</evidence>
<comment type="caution">
    <text evidence="5">The sequence shown here is derived from an EMBL/GenBank/DDBJ whole genome shotgun (WGS) entry which is preliminary data.</text>
</comment>
<dbReference type="Proteomes" id="UP001597533">
    <property type="component" value="Unassembled WGS sequence"/>
</dbReference>
<protein>
    <submittedName>
        <fullName evidence="5">Serine hydrolase domain-containing protein</fullName>
        <ecNumber evidence="5">3.-.-.-</ecNumber>
    </submittedName>
</protein>
<reference evidence="6" key="1">
    <citation type="journal article" date="2019" name="Int. J. Syst. Evol. Microbiol.">
        <title>The Global Catalogue of Microorganisms (GCM) 10K type strain sequencing project: providing services to taxonomists for standard genome sequencing and annotation.</title>
        <authorList>
            <consortium name="The Broad Institute Genomics Platform"/>
            <consortium name="The Broad Institute Genome Sequencing Center for Infectious Disease"/>
            <person name="Wu L."/>
            <person name="Ma J."/>
        </authorList>
    </citation>
    <scope>NUCLEOTIDE SEQUENCE [LARGE SCALE GENOMIC DNA]</scope>
    <source>
        <strain evidence="6">KCTC 32141</strain>
    </source>
</reference>
<keyword evidence="6" id="KW-1185">Reference proteome</keyword>
<keyword evidence="2" id="KW-0472">Membrane</keyword>
<name>A0ABW5WQD6_9FLAO</name>
<dbReference type="PANTHER" id="PTHR46825">
    <property type="entry name" value="D-ALANYL-D-ALANINE-CARBOXYPEPTIDASE/ENDOPEPTIDASE AMPH"/>
    <property type="match status" value="1"/>
</dbReference>
<dbReference type="Gene3D" id="3.40.710.10">
    <property type="entry name" value="DD-peptidase/beta-lactamase superfamily"/>
    <property type="match status" value="1"/>
</dbReference>
<organism evidence="5 6">
    <name type="scientific">Lacinutrix iliipiscaria</name>
    <dbReference type="NCBI Taxonomy" id="1230532"/>
    <lineage>
        <taxon>Bacteria</taxon>
        <taxon>Pseudomonadati</taxon>
        <taxon>Bacteroidota</taxon>
        <taxon>Flavobacteriia</taxon>
        <taxon>Flavobacteriales</taxon>
        <taxon>Flavobacteriaceae</taxon>
        <taxon>Lacinutrix</taxon>
    </lineage>
</organism>
<dbReference type="InterPro" id="IPR050491">
    <property type="entry name" value="AmpC-like"/>
</dbReference>
<accession>A0ABW5WQD6</accession>
<comment type="subcellular location">
    <subcellularLocation>
        <location evidence="1">Membrane</location>
    </subcellularLocation>
</comment>
<dbReference type="InterPro" id="IPR012338">
    <property type="entry name" value="Beta-lactam/transpept-like"/>
</dbReference>
<proteinExistence type="predicted"/>
<dbReference type="InterPro" id="IPR001466">
    <property type="entry name" value="Beta-lactam-related"/>
</dbReference>
<feature type="chain" id="PRO_5045576716" evidence="3">
    <location>
        <begin position="29"/>
        <end position="419"/>
    </location>
</feature>
<evidence type="ECO:0000256" key="3">
    <source>
        <dbReference type="SAM" id="SignalP"/>
    </source>
</evidence>
<evidence type="ECO:0000256" key="1">
    <source>
        <dbReference type="ARBA" id="ARBA00004370"/>
    </source>
</evidence>
<feature type="domain" description="Beta-lactamase-related" evidence="4">
    <location>
        <begin position="47"/>
        <end position="399"/>
    </location>
</feature>
<dbReference type="EC" id="3.-.-.-" evidence="5"/>
<evidence type="ECO:0000256" key="2">
    <source>
        <dbReference type="ARBA" id="ARBA00023136"/>
    </source>
</evidence>
<evidence type="ECO:0000259" key="4">
    <source>
        <dbReference type="Pfam" id="PF00144"/>
    </source>
</evidence>
<evidence type="ECO:0000313" key="6">
    <source>
        <dbReference type="Proteomes" id="UP001597533"/>
    </source>
</evidence>
<dbReference type="RefSeq" id="WP_183487543.1">
    <property type="nucleotide sequence ID" value="NZ_JBHUOV010000002.1"/>
</dbReference>
<dbReference type="EMBL" id="JBHUOV010000002">
    <property type="protein sequence ID" value="MFD2823538.1"/>
    <property type="molecule type" value="Genomic_DNA"/>
</dbReference>
<feature type="signal peptide" evidence="3">
    <location>
        <begin position="1"/>
        <end position="28"/>
    </location>
</feature>
<dbReference type="PANTHER" id="PTHR46825:SF11">
    <property type="entry name" value="PENICILLIN-BINDING PROTEIN 4"/>
    <property type="match status" value="1"/>
</dbReference>
<dbReference type="PROSITE" id="PS51257">
    <property type="entry name" value="PROKAR_LIPOPROTEIN"/>
    <property type="match status" value="1"/>
</dbReference>
<gene>
    <name evidence="5" type="ORF">ACFS5M_07650</name>
</gene>
<sequence length="419" mass="45940">MITLTKQITCLALIILSLLTSCTNNDDAASSSPLPQNIVTTDDLSSYLENLGNSIDVPGFSVNVSLGNNKVFQESFGYANIANRIPYTNQTLNNLASVSKTFVGAATAKAIAQGYFNLETNINDLLPIPIINPKQPGSDIKIKHLVTHTSGIVDVPSTYIASNYYILLGEDITTPLASILVNDLGIQQMDQVDLEDYVSEIFDENGELYSLDNYLDAAPGDTWAYSNDAVTLLGYIIEYVSGQSFDEYVANYILNPLQMTNSTFDVNAVDFQNMATQYYDANAPFPRYANHGYVEGGLYSNSDDMSNYLLDMMKGARGEASVLFPSNYYDLLFTEQLAHGVVPTGFAENHGLLWYIKEGSLIHGGNSLGVSTHIQLNQDGTSGFFIISNMDGTFTGNESKWEELKSLITQAIQEYISNN</sequence>
<keyword evidence="3" id="KW-0732">Signal</keyword>
<dbReference type="SUPFAM" id="SSF56601">
    <property type="entry name" value="beta-lactamase/transpeptidase-like"/>
    <property type="match status" value="1"/>
</dbReference>
<dbReference type="GO" id="GO:0016787">
    <property type="term" value="F:hydrolase activity"/>
    <property type="evidence" value="ECO:0007669"/>
    <property type="project" value="UniProtKB-KW"/>
</dbReference>
<keyword evidence="5" id="KW-0378">Hydrolase</keyword>